<protein>
    <submittedName>
        <fullName evidence="2">Uncharacterized protein</fullName>
    </submittedName>
</protein>
<gene>
    <name evidence="2" type="ORF">SAMN05421736_104282</name>
</gene>
<accession>A0A1H3P0E7</accession>
<evidence type="ECO:0000256" key="1">
    <source>
        <dbReference type="SAM" id="Phobius"/>
    </source>
</evidence>
<keyword evidence="3" id="KW-1185">Reference proteome</keyword>
<sequence length="63" mass="7160">MNNFFGLRRRNNNARNGIMMSLVGIGIGAAAYGMIRGRNNGNNNMMRPVKQWLGQNQQDDNYQ</sequence>
<name>A0A1H3P0E7_9BACI</name>
<evidence type="ECO:0000313" key="2">
    <source>
        <dbReference type="EMBL" id="SDY94587.1"/>
    </source>
</evidence>
<evidence type="ECO:0000313" key="3">
    <source>
        <dbReference type="Proteomes" id="UP000198935"/>
    </source>
</evidence>
<organism evidence="2 3">
    <name type="scientific">Evansella caseinilytica</name>
    <dbReference type="NCBI Taxonomy" id="1503961"/>
    <lineage>
        <taxon>Bacteria</taxon>
        <taxon>Bacillati</taxon>
        <taxon>Bacillota</taxon>
        <taxon>Bacilli</taxon>
        <taxon>Bacillales</taxon>
        <taxon>Bacillaceae</taxon>
        <taxon>Evansella</taxon>
    </lineage>
</organism>
<keyword evidence="1" id="KW-0472">Membrane</keyword>
<keyword evidence="1" id="KW-1133">Transmembrane helix</keyword>
<dbReference type="AlphaFoldDB" id="A0A1H3P0E7"/>
<keyword evidence="1" id="KW-0812">Transmembrane</keyword>
<dbReference type="Proteomes" id="UP000198935">
    <property type="component" value="Unassembled WGS sequence"/>
</dbReference>
<dbReference type="EMBL" id="FNPI01000004">
    <property type="protein sequence ID" value="SDY94587.1"/>
    <property type="molecule type" value="Genomic_DNA"/>
</dbReference>
<feature type="transmembrane region" description="Helical" evidence="1">
    <location>
        <begin position="17"/>
        <end position="35"/>
    </location>
</feature>
<dbReference type="STRING" id="1503961.SAMN05421736_104282"/>
<reference evidence="3" key="1">
    <citation type="submission" date="2016-10" db="EMBL/GenBank/DDBJ databases">
        <authorList>
            <person name="Varghese N."/>
            <person name="Submissions S."/>
        </authorList>
    </citation>
    <scope>NUCLEOTIDE SEQUENCE [LARGE SCALE GENOMIC DNA]</scope>
    <source>
        <strain evidence="3">SP</strain>
    </source>
</reference>
<proteinExistence type="predicted"/>